<evidence type="ECO:0000313" key="2">
    <source>
        <dbReference type="Proteomes" id="UP000069272"/>
    </source>
</evidence>
<organism evidence="1 2">
    <name type="scientific">Anopheles albimanus</name>
    <name type="common">New world malaria mosquito</name>
    <dbReference type="NCBI Taxonomy" id="7167"/>
    <lineage>
        <taxon>Eukaryota</taxon>
        <taxon>Metazoa</taxon>
        <taxon>Ecdysozoa</taxon>
        <taxon>Arthropoda</taxon>
        <taxon>Hexapoda</taxon>
        <taxon>Insecta</taxon>
        <taxon>Pterygota</taxon>
        <taxon>Neoptera</taxon>
        <taxon>Endopterygota</taxon>
        <taxon>Diptera</taxon>
        <taxon>Nematocera</taxon>
        <taxon>Culicoidea</taxon>
        <taxon>Culicidae</taxon>
        <taxon>Anophelinae</taxon>
        <taxon>Anopheles</taxon>
    </lineage>
</organism>
<dbReference type="AlphaFoldDB" id="A0A8W7K109"/>
<protein>
    <submittedName>
        <fullName evidence="1">Uncharacterized protein</fullName>
    </submittedName>
</protein>
<reference evidence="1" key="2">
    <citation type="submission" date="2022-08" db="UniProtKB">
        <authorList>
            <consortium name="EnsemblMetazoa"/>
        </authorList>
    </citation>
    <scope>IDENTIFICATION</scope>
    <source>
        <strain evidence="1">STECLA/ALBI9_A</strain>
    </source>
</reference>
<reference evidence="1 2" key="1">
    <citation type="journal article" date="2017" name="G3 (Bethesda)">
        <title>The Physical Genome Mapping of Anopheles albimanus Corrected Scaffold Misassemblies and Identified Interarm Rearrangements in Genus Anopheles.</title>
        <authorList>
            <person name="Artemov G.N."/>
            <person name="Peery A.N."/>
            <person name="Jiang X."/>
            <person name="Tu Z."/>
            <person name="Stegniy V.N."/>
            <person name="Sharakhova M.V."/>
            <person name="Sharakhov I.V."/>
        </authorList>
    </citation>
    <scope>NUCLEOTIDE SEQUENCE [LARGE SCALE GENOMIC DNA]</scope>
    <source>
        <strain evidence="1 2">ALBI9_A</strain>
    </source>
</reference>
<dbReference type="Proteomes" id="UP000069272">
    <property type="component" value="Chromosome 2L"/>
</dbReference>
<name>A0A8W7K109_ANOAL</name>
<sequence length="156" mass="17615">MQTINDKHEKELKVAPKRWVCTTKHTRRTVLLWPNEISLEWQQHLAKEGVCKPMKSWSRKECIVIQQCSTYDGANAAMKVTMTQRSPSRAAMHLLEGTAFLHEPKPPVILIEVPPDQSCTTQAISNGDTAMLATIKDMVESLMKRSARKAKCRADA</sequence>
<dbReference type="EnsemblMetazoa" id="AALB014115-RA">
    <property type="protein sequence ID" value="AALB014115-PA"/>
    <property type="gene ID" value="AALB014115"/>
</dbReference>
<accession>A0A8W7K109</accession>
<evidence type="ECO:0000313" key="1">
    <source>
        <dbReference type="EnsemblMetazoa" id="AALB014115-PA"/>
    </source>
</evidence>
<proteinExistence type="predicted"/>
<keyword evidence="2" id="KW-1185">Reference proteome</keyword>